<feature type="signal peptide" evidence="5">
    <location>
        <begin position="1"/>
        <end position="23"/>
    </location>
</feature>
<keyword evidence="7" id="KW-1185">Reference proteome</keyword>
<evidence type="ECO:0000313" key="6">
    <source>
        <dbReference type="EMBL" id="GAA2855648.1"/>
    </source>
</evidence>
<evidence type="ECO:0000256" key="1">
    <source>
        <dbReference type="ARBA" id="ARBA00008520"/>
    </source>
</evidence>
<dbReference type="EMBL" id="BAAAVI010000007">
    <property type="protein sequence ID" value="GAA2855648.1"/>
    <property type="molecule type" value="Genomic_DNA"/>
</dbReference>
<dbReference type="RefSeq" id="WP_344968953.1">
    <property type="nucleotide sequence ID" value="NZ_BAAAVI010000007.1"/>
</dbReference>
<dbReference type="PANTHER" id="PTHR43649:SF16">
    <property type="entry name" value="SUGAR-BINDING LIPOPROTEIN"/>
    <property type="match status" value="1"/>
</dbReference>
<feature type="chain" id="PRO_5046333945" evidence="5">
    <location>
        <begin position="24"/>
        <end position="457"/>
    </location>
</feature>
<feature type="region of interest" description="Disordered" evidence="4">
    <location>
        <begin position="434"/>
        <end position="457"/>
    </location>
</feature>
<evidence type="ECO:0000256" key="4">
    <source>
        <dbReference type="SAM" id="MobiDB-lite"/>
    </source>
</evidence>
<keyword evidence="3 5" id="KW-0732">Signal</keyword>
<dbReference type="Proteomes" id="UP001500831">
    <property type="component" value="Unassembled WGS sequence"/>
</dbReference>
<proteinExistence type="inferred from homology"/>
<dbReference type="InterPro" id="IPR006061">
    <property type="entry name" value="SBP_1_CS"/>
</dbReference>
<evidence type="ECO:0000256" key="2">
    <source>
        <dbReference type="ARBA" id="ARBA00022448"/>
    </source>
</evidence>
<dbReference type="SUPFAM" id="SSF53850">
    <property type="entry name" value="Periplasmic binding protein-like II"/>
    <property type="match status" value="1"/>
</dbReference>
<organism evidence="6 7">
    <name type="scientific">Streptosporangium fragile</name>
    <dbReference type="NCBI Taxonomy" id="46186"/>
    <lineage>
        <taxon>Bacteria</taxon>
        <taxon>Bacillati</taxon>
        <taxon>Actinomycetota</taxon>
        <taxon>Actinomycetes</taxon>
        <taxon>Streptosporangiales</taxon>
        <taxon>Streptosporangiaceae</taxon>
        <taxon>Streptosporangium</taxon>
    </lineage>
</organism>
<dbReference type="Gene3D" id="3.40.190.10">
    <property type="entry name" value="Periplasmic binding protein-like II"/>
    <property type="match status" value="1"/>
</dbReference>
<dbReference type="Pfam" id="PF01547">
    <property type="entry name" value="SBP_bac_1"/>
    <property type="match status" value="1"/>
</dbReference>
<name>A0ABN3VS94_9ACTN</name>
<gene>
    <name evidence="6" type="ORF">GCM10010517_13850</name>
</gene>
<protein>
    <submittedName>
        <fullName evidence="6">Extracellular solute-binding protein</fullName>
    </submittedName>
</protein>
<sequence length="457" mass="48236">MRERLPGLLTGCASAALAVAAAAGCAAGPAEPASEKIKITVADMPPTTQENVRRQFLEQVAAFEKANPTIDVEPSESKWEAKTFAARLAGGRLETVFQVPLTEPAGLVKRRQLADITEEVKKLPHAAEFDERALAPAKDPTGRVYGLPVSEFALGLVYNRELFAKAGLDPEQPPSSWDDVRAAAKAITAKTGVPGFAVPATNNTGGWIFTAMTYTYGGRLQKEEGGKVVATFDTEQSRAVLGLLKAMRWQDDSMGTQHLRNAADLAKDFAAGKIGMMIATPSSYTEFATQFGGSPEAFGMGALPSAGTPATLLGGKVAVVSPKATPAQRAAAVKWIDFFHLKPRYDAAFAGRTAAARAADKVPVGFPYVSLYGPAVAGPVLAAEREHANVPVAHFKPYETGVAAQQFVTEPAVAGQDVYAALDTAVQAILTREDADPAEELGKAEDKVTAALDRAQR</sequence>
<reference evidence="6 7" key="1">
    <citation type="journal article" date="2019" name="Int. J. Syst. Evol. Microbiol.">
        <title>The Global Catalogue of Microorganisms (GCM) 10K type strain sequencing project: providing services to taxonomists for standard genome sequencing and annotation.</title>
        <authorList>
            <consortium name="The Broad Institute Genomics Platform"/>
            <consortium name="The Broad Institute Genome Sequencing Center for Infectious Disease"/>
            <person name="Wu L."/>
            <person name="Ma J."/>
        </authorList>
    </citation>
    <scope>NUCLEOTIDE SEQUENCE [LARGE SCALE GENOMIC DNA]</scope>
    <source>
        <strain evidence="6 7">JCM 6242</strain>
    </source>
</reference>
<accession>A0ABN3VS94</accession>
<dbReference type="PROSITE" id="PS01037">
    <property type="entry name" value="SBP_BACTERIAL_1"/>
    <property type="match status" value="1"/>
</dbReference>
<keyword evidence="2" id="KW-0813">Transport</keyword>
<evidence type="ECO:0000256" key="5">
    <source>
        <dbReference type="SAM" id="SignalP"/>
    </source>
</evidence>
<comment type="similarity">
    <text evidence="1">Belongs to the bacterial solute-binding protein 1 family.</text>
</comment>
<evidence type="ECO:0000256" key="3">
    <source>
        <dbReference type="ARBA" id="ARBA00022729"/>
    </source>
</evidence>
<dbReference type="PANTHER" id="PTHR43649">
    <property type="entry name" value="ARABINOSE-BINDING PROTEIN-RELATED"/>
    <property type="match status" value="1"/>
</dbReference>
<dbReference type="InterPro" id="IPR006059">
    <property type="entry name" value="SBP"/>
</dbReference>
<dbReference type="PROSITE" id="PS51257">
    <property type="entry name" value="PROKAR_LIPOPROTEIN"/>
    <property type="match status" value="1"/>
</dbReference>
<evidence type="ECO:0000313" key="7">
    <source>
        <dbReference type="Proteomes" id="UP001500831"/>
    </source>
</evidence>
<comment type="caution">
    <text evidence="6">The sequence shown here is derived from an EMBL/GenBank/DDBJ whole genome shotgun (WGS) entry which is preliminary data.</text>
</comment>
<dbReference type="InterPro" id="IPR050490">
    <property type="entry name" value="Bact_solute-bd_prot1"/>
</dbReference>